<proteinExistence type="predicted"/>
<reference evidence="1 2" key="1">
    <citation type="submission" date="2019-03" db="EMBL/GenBank/DDBJ databases">
        <title>Genome Sequencing and Assembly of Various Microbes Isolated from Alder Root Nodule.</title>
        <authorList>
            <person name="Swanson E."/>
            <person name="Sevigny J.L."/>
            <person name="Pesce C."/>
            <person name="Davis I."/>
            <person name="Kleiner V."/>
            <person name="Tisa L."/>
        </authorList>
    </citation>
    <scope>NUCLEOTIDE SEQUENCE [LARGE SCALE GENOMIC DNA]</scope>
    <source>
        <strain evidence="1 2">4R-31</strain>
    </source>
</reference>
<protein>
    <recommendedName>
        <fullName evidence="3">Antitoxin</fullName>
    </recommendedName>
</protein>
<dbReference type="GO" id="GO:0006355">
    <property type="term" value="P:regulation of DNA-templated transcription"/>
    <property type="evidence" value="ECO:0007669"/>
    <property type="project" value="InterPro"/>
</dbReference>
<dbReference type="EMBL" id="SPNK01000008">
    <property type="protein sequence ID" value="TFI00673.1"/>
    <property type="molecule type" value="Genomic_DNA"/>
</dbReference>
<evidence type="ECO:0000313" key="1">
    <source>
        <dbReference type="EMBL" id="TFI00673.1"/>
    </source>
</evidence>
<dbReference type="AlphaFoldDB" id="A0AAX2SD38"/>
<accession>A0AAX2SD38</accession>
<dbReference type="SUPFAM" id="SSF47598">
    <property type="entry name" value="Ribbon-helix-helix"/>
    <property type="match status" value="1"/>
</dbReference>
<sequence length="76" mass="8217">MRTTVDLPPAVHRRARDLADQQGQSLSAVLADLVVRGLAERNEPVTVSVDPVTGLPSLSLARTLTDADVRELLDEE</sequence>
<dbReference type="Proteomes" id="UP000298017">
    <property type="component" value="Unassembled WGS sequence"/>
</dbReference>
<comment type="caution">
    <text evidence="1">The sequence shown here is derived from an EMBL/GenBank/DDBJ whole genome shotgun (WGS) entry which is preliminary data.</text>
</comment>
<dbReference type="GeneID" id="93232435"/>
<evidence type="ECO:0008006" key="3">
    <source>
        <dbReference type="Google" id="ProtNLM"/>
    </source>
</evidence>
<gene>
    <name evidence="1" type="ORF">E4P33_08385</name>
</gene>
<organism evidence="1 2">
    <name type="scientific">Kocuria rhizophila</name>
    <dbReference type="NCBI Taxonomy" id="72000"/>
    <lineage>
        <taxon>Bacteria</taxon>
        <taxon>Bacillati</taxon>
        <taxon>Actinomycetota</taxon>
        <taxon>Actinomycetes</taxon>
        <taxon>Micrococcales</taxon>
        <taxon>Micrococcaceae</taxon>
        <taxon>Kocuria</taxon>
    </lineage>
</organism>
<evidence type="ECO:0000313" key="2">
    <source>
        <dbReference type="Proteomes" id="UP000298017"/>
    </source>
</evidence>
<name>A0AAX2SD38_KOCRH</name>
<keyword evidence="2" id="KW-1185">Reference proteome</keyword>
<dbReference type="RefSeq" id="WP_019309911.1">
    <property type="nucleotide sequence ID" value="NZ_CABMOG010000017.1"/>
</dbReference>
<dbReference type="InterPro" id="IPR010985">
    <property type="entry name" value="Ribbon_hlx_hlx"/>
</dbReference>